<dbReference type="OrthoDB" id="9813147at2"/>
<accession>A0A419TAD4</accession>
<dbReference type="AlphaFoldDB" id="A0A419TAD4"/>
<dbReference type="Pfam" id="PF13541">
    <property type="entry name" value="ChlI"/>
    <property type="match status" value="1"/>
</dbReference>
<dbReference type="SUPFAM" id="SSF54211">
    <property type="entry name" value="Ribosomal protein S5 domain 2-like"/>
    <property type="match status" value="1"/>
</dbReference>
<evidence type="ECO:0000259" key="2">
    <source>
        <dbReference type="SMART" id="SM00382"/>
    </source>
</evidence>
<dbReference type="PANTHER" id="PTHR32039:SF7">
    <property type="entry name" value="COMPETENCE PROTEIN COMM"/>
    <property type="match status" value="1"/>
</dbReference>
<dbReference type="Pfam" id="PF01078">
    <property type="entry name" value="Mg_chelatase"/>
    <property type="match status" value="1"/>
</dbReference>
<dbReference type="RefSeq" id="WP_120166295.1">
    <property type="nucleotide sequence ID" value="NZ_MCIB01000001.1"/>
</dbReference>
<proteinExistence type="inferred from homology"/>
<keyword evidence="4" id="KW-1185">Reference proteome</keyword>
<reference evidence="3 4" key="1">
    <citation type="submission" date="2016-08" db="EMBL/GenBank/DDBJ databases">
        <title>Novel Firmicutes and Novel Genomes.</title>
        <authorList>
            <person name="Poppleton D.I."/>
            <person name="Gribaldo S."/>
        </authorList>
    </citation>
    <scope>NUCLEOTIDE SEQUENCE [LARGE SCALE GENOMIC DNA]</scope>
    <source>
        <strain evidence="3 4">CTT3</strain>
    </source>
</reference>
<sequence length="512" mass="57428">MLAKINTCVLQGLKGYLVEVETDISRGMPAFNIVGLPDTSIKESKERVRTAIKNSGFQFPLNRITINLAPADLKKEGSQLDLSIAVGILRATEVIKNSSLNDFAFIGELSLDGKITKINGALPIIISLREMGIKKVIVPYENKKECSVISDIDIIPVSNLYELVQFLNKEKEIYPYKTKTESFFDIDNENYEDFEDVKGQENIKRAMEVAAAGGHNILIIGPPGSGKTMLSRRLPSILPKLSFEESLEITKIYSISGNLSKNSLVTERPFRAPHHTISKVSLVGGGRIPKPGEVSLAHHGVLFLDELPEFSKSVLEVLRQPMEDGLVTISRVNATLSYPAKFMLVASMNPCPCGYYGDPIHECTCSFREISKYQNKISGPLLDRIDIHVEVMPVKYEDLESENLKSESSKEIRKRVNRARKIQLERYSKEEKNIYSNAQLGAKSINKYCKLDKECKELIKTAFDTLGLSARAYNKILKISRTIADLENSEQIKKHHLAEAIQFRSLDRKFNS</sequence>
<dbReference type="Gene3D" id="3.30.230.10">
    <property type="match status" value="1"/>
</dbReference>
<evidence type="ECO:0000256" key="1">
    <source>
        <dbReference type="ARBA" id="ARBA00006354"/>
    </source>
</evidence>
<dbReference type="SUPFAM" id="SSF52540">
    <property type="entry name" value="P-loop containing nucleoside triphosphate hydrolases"/>
    <property type="match status" value="1"/>
</dbReference>
<dbReference type="InterPro" id="IPR025158">
    <property type="entry name" value="Mg_chelat-rel_C"/>
</dbReference>
<dbReference type="InterPro" id="IPR014721">
    <property type="entry name" value="Ribsml_uS5_D2-typ_fold_subgr"/>
</dbReference>
<dbReference type="GO" id="GO:0005524">
    <property type="term" value="F:ATP binding"/>
    <property type="evidence" value="ECO:0007669"/>
    <property type="project" value="InterPro"/>
</dbReference>
<dbReference type="InterPro" id="IPR045006">
    <property type="entry name" value="CHLI-like"/>
</dbReference>
<dbReference type="Gene3D" id="3.40.50.300">
    <property type="entry name" value="P-loop containing nucleotide triphosphate hydrolases"/>
    <property type="match status" value="1"/>
</dbReference>
<comment type="caution">
    <text evidence="3">The sequence shown here is derived from an EMBL/GenBank/DDBJ whole genome shotgun (WGS) entry which is preliminary data.</text>
</comment>
<dbReference type="SMART" id="SM00382">
    <property type="entry name" value="AAA"/>
    <property type="match status" value="1"/>
</dbReference>
<gene>
    <name evidence="3" type="ORF">BET03_00900</name>
</gene>
<dbReference type="InterPro" id="IPR000523">
    <property type="entry name" value="Mg_chelatse_chII-like_cat_dom"/>
</dbReference>
<dbReference type="InterPro" id="IPR004482">
    <property type="entry name" value="Mg_chelat-rel"/>
</dbReference>
<name>A0A419TAD4_9FIRM</name>
<dbReference type="Proteomes" id="UP000284177">
    <property type="component" value="Unassembled WGS sequence"/>
</dbReference>
<dbReference type="Pfam" id="PF13335">
    <property type="entry name" value="Mg_chelatase_C"/>
    <property type="match status" value="1"/>
</dbReference>
<dbReference type="InterPro" id="IPR027417">
    <property type="entry name" value="P-loop_NTPase"/>
</dbReference>
<evidence type="ECO:0000313" key="3">
    <source>
        <dbReference type="EMBL" id="RKD34422.1"/>
    </source>
</evidence>
<organism evidence="3 4">
    <name type="scientific">Thermohalobacter berrensis</name>
    <dbReference type="NCBI Taxonomy" id="99594"/>
    <lineage>
        <taxon>Bacteria</taxon>
        <taxon>Bacillati</taxon>
        <taxon>Bacillota</taxon>
        <taxon>Tissierellia</taxon>
        <taxon>Tissierellales</taxon>
        <taxon>Thermohalobacteraceae</taxon>
        <taxon>Thermohalobacter</taxon>
    </lineage>
</organism>
<dbReference type="InterPro" id="IPR003593">
    <property type="entry name" value="AAA+_ATPase"/>
</dbReference>
<evidence type="ECO:0000313" key="4">
    <source>
        <dbReference type="Proteomes" id="UP000284177"/>
    </source>
</evidence>
<dbReference type="PANTHER" id="PTHR32039">
    <property type="entry name" value="MAGNESIUM-CHELATASE SUBUNIT CHLI"/>
    <property type="match status" value="1"/>
</dbReference>
<protein>
    <submittedName>
        <fullName evidence="3">Magnesium chelatase</fullName>
    </submittedName>
</protein>
<dbReference type="NCBIfam" id="TIGR00368">
    <property type="entry name" value="YifB family Mg chelatase-like AAA ATPase"/>
    <property type="match status" value="1"/>
</dbReference>
<comment type="similarity">
    <text evidence="1">Belongs to the Mg-chelatase subunits D/I family. ComM subfamily.</text>
</comment>
<feature type="domain" description="AAA+ ATPase" evidence="2">
    <location>
        <begin position="213"/>
        <end position="395"/>
    </location>
</feature>
<dbReference type="InterPro" id="IPR020568">
    <property type="entry name" value="Ribosomal_Su5_D2-typ_SF"/>
</dbReference>
<dbReference type="EMBL" id="MCIB01000001">
    <property type="protein sequence ID" value="RKD34422.1"/>
    <property type="molecule type" value="Genomic_DNA"/>
</dbReference>